<organism evidence="1 2">
    <name type="scientific">Linderina macrospora</name>
    <dbReference type="NCBI Taxonomy" id="4868"/>
    <lineage>
        <taxon>Eukaryota</taxon>
        <taxon>Fungi</taxon>
        <taxon>Fungi incertae sedis</taxon>
        <taxon>Zoopagomycota</taxon>
        <taxon>Kickxellomycotina</taxon>
        <taxon>Kickxellomycetes</taxon>
        <taxon>Kickxellales</taxon>
        <taxon>Kickxellaceae</taxon>
        <taxon>Linderina</taxon>
    </lineage>
</organism>
<comment type="caution">
    <text evidence="1">The sequence shown here is derived from an EMBL/GenBank/DDBJ whole genome shotgun (WGS) entry which is preliminary data.</text>
</comment>
<feature type="non-terminal residue" evidence="1">
    <location>
        <position position="146"/>
    </location>
</feature>
<accession>A0ACC1J992</accession>
<dbReference type="Proteomes" id="UP001150603">
    <property type="component" value="Unassembled WGS sequence"/>
</dbReference>
<keyword evidence="2" id="KW-1185">Reference proteome</keyword>
<protein>
    <submittedName>
        <fullName evidence="1">Exocyst complex component exo70</fullName>
    </submittedName>
</protein>
<sequence length="146" mass="16593">MSTNSNFLQDDAEEEAELEFLRESLEQMDNLADKTTQLLELFDTRLKNLGRVIAPIYKSTQKFTRLYDNVEKSIGTLDDILLFFNVAADESETIRAGPDNSELLPYLDSINRLKDANDALGRLDLDSAKQSRREIHELLKIGLGNL</sequence>
<evidence type="ECO:0000313" key="1">
    <source>
        <dbReference type="EMBL" id="KAJ1942741.1"/>
    </source>
</evidence>
<reference evidence="1" key="1">
    <citation type="submission" date="2022-07" db="EMBL/GenBank/DDBJ databases">
        <title>Phylogenomic reconstructions and comparative analyses of Kickxellomycotina fungi.</title>
        <authorList>
            <person name="Reynolds N.K."/>
            <person name="Stajich J.E."/>
            <person name="Barry K."/>
            <person name="Grigoriev I.V."/>
            <person name="Crous P."/>
            <person name="Smith M.E."/>
        </authorList>
    </citation>
    <scope>NUCLEOTIDE SEQUENCE</scope>
    <source>
        <strain evidence="1">NRRL 5244</strain>
    </source>
</reference>
<gene>
    <name evidence="1" type="primary">EXO70_2</name>
    <name evidence="1" type="ORF">FBU59_003111</name>
</gene>
<dbReference type="EMBL" id="JANBPW010001889">
    <property type="protein sequence ID" value="KAJ1942741.1"/>
    <property type="molecule type" value="Genomic_DNA"/>
</dbReference>
<proteinExistence type="predicted"/>
<name>A0ACC1J992_9FUNG</name>
<evidence type="ECO:0000313" key="2">
    <source>
        <dbReference type="Proteomes" id="UP001150603"/>
    </source>
</evidence>